<feature type="transmembrane region" description="Helical" evidence="2">
    <location>
        <begin position="161"/>
        <end position="181"/>
    </location>
</feature>
<dbReference type="PANTHER" id="PTHR19372:SF7">
    <property type="entry name" value="SULFITE OXIDASE, MITOCHONDRIAL"/>
    <property type="match status" value="1"/>
</dbReference>
<dbReference type="Proteomes" id="UP000198386">
    <property type="component" value="Unassembled WGS sequence"/>
</dbReference>
<dbReference type="PANTHER" id="PTHR19372">
    <property type="entry name" value="SULFITE REDUCTASE"/>
    <property type="match status" value="1"/>
</dbReference>
<dbReference type="GO" id="GO:0020037">
    <property type="term" value="F:heme binding"/>
    <property type="evidence" value="ECO:0007669"/>
    <property type="project" value="TreeGrafter"/>
</dbReference>
<evidence type="ECO:0000256" key="2">
    <source>
        <dbReference type="SAM" id="Phobius"/>
    </source>
</evidence>
<gene>
    <name evidence="4" type="ORF">SAMN04488107_0875</name>
</gene>
<dbReference type="InterPro" id="IPR036374">
    <property type="entry name" value="OxRdtase_Mopterin-bd_sf"/>
</dbReference>
<feature type="transmembrane region" description="Helical" evidence="2">
    <location>
        <begin position="44"/>
        <end position="68"/>
    </location>
</feature>
<sequence length="570" mass="58566">MTDPGEPLAVPSRTPGVTTTEQAPAPATGPDGAHPAAGRGPRRLLAALAGLLAAAVALGVAELVAGLVGPASSPVVAVGDAVITLVPEPVKQFAVSTFGENDKVALVVGTLAVVAVYALLVGLVSLRSRAAGVAGIALFGGVGALAAMSRPSGSALDALPSVGGALAGTAALLLLLVPLTLPAGERAVPGTADDDVLERLRGALAMADRKGAGMDRRRFVVAGGVALGAAAVTGGGGRLLQRRFDVSTDRGGLVLPAPSSPAPALPPGADLAERVAGLTPLFTANRDFYRVDTAITVPQIRPAAYRLTLSGMFDAPRSYTLADLFDRDDVVERDVTLTCVSNEVGGGLAGTARWTGVPLGALLRENGVSADSDQLVCRSSDGMTIGTPTRAALDVGNAMLAFGMNGEPLPVEHGFPVRMLVPGLYGYVSACKWLTSIEATTFDAFDAYWVERDWAAQGPVKVASRIDTPAPLRPFPAGRRPIAGVAWAQGRGIARVEVRVDDGAWQEAELAPQAGVDVWRQWVLPHDFAPGSYQLTVRATAADGEVQTEQRARPFPDGASGLHSTRVIAR</sequence>
<dbReference type="GO" id="GO:0008482">
    <property type="term" value="F:sulfite oxidase activity"/>
    <property type="evidence" value="ECO:0007669"/>
    <property type="project" value="TreeGrafter"/>
</dbReference>
<feature type="domain" description="Oxidoreductase molybdopterin-binding" evidence="3">
    <location>
        <begin position="296"/>
        <end position="449"/>
    </location>
</feature>
<proteinExistence type="predicted"/>
<feature type="transmembrane region" description="Helical" evidence="2">
    <location>
        <begin position="219"/>
        <end position="240"/>
    </location>
</feature>
<dbReference type="AlphaFoldDB" id="A0A239B3Z9"/>
<organism evidence="4 5">
    <name type="scientific">Geodermatophilus saharensis</name>
    <dbReference type="NCBI Taxonomy" id="1137994"/>
    <lineage>
        <taxon>Bacteria</taxon>
        <taxon>Bacillati</taxon>
        <taxon>Actinomycetota</taxon>
        <taxon>Actinomycetes</taxon>
        <taxon>Geodermatophilales</taxon>
        <taxon>Geodermatophilaceae</taxon>
        <taxon>Geodermatophilus</taxon>
    </lineage>
</organism>
<dbReference type="SUPFAM" id="SSF56524">
    <property type="entry name" value="Oxidoreductase molybdopterin-binding domain"/>
    <property type="match status" value="1"/>
</dbReference>
<dbReference type="Gene3D" id="3.90.420.10">
    <property type="entry name" value="Oxidoreductase, molybdopterin-binding domain"/>
    <property type="match status" value="1"/>
</dbReference>
<protein>
    <submittedName>
        <fullName evidence="4">DMSO/TMAO reductase YedYZ, molybdopterin-dependent catalytic subunit</fullName>
    </submittedName>
</protein>
<keyword evidence="2" id="KW-0472">Membrane</keyword>
<keyword evidence="2" id="KW-0812">Transmembrane</keyword>
<dbReference type="Gene3D" id="2.60.40.650">
    <property type="match status" value="1"/>
</dbReference>
<keyword evidence="5" id="KW-1185">Reference proteome</keyword>
<reference evidence="5" key="1">
    <citation type="submission" date="2017-06" db="EMBL/GenBank/DDBJ databases">
        <authorList>
            <person name="Varghese N."/>
            <person name="Submissions S."/>
        </authorList>
    </citation>
    <scope>NUCLEOTIDE SEQUENCE [LARGE SCALE GENOMIC DNA]</scope>
    <source>
        <strain evidence="5">DSM 45423</strain>
    </source>
</reference>
<feature type="region of interest" description="Disordered" evidence="1">
    <location>
        <begin position="545"/>
        <end position="570"/>
    </location>
</feature>
<evidence type="ECO:0000256" key="1">
    <source>
        <dbReference type="SAM" id="MobiDB-lite"/>
    </source>
</evidence>
<feature type="transmembrane region" description="Helical" evidence="2">
    <location>
        <begin position="131"/>
        <end position="149"/>
    </location>
</feature>
<dbReference type="InterPro" id="IPR014756">
    <property type="entry name" value="Ig_E-set"/>
</dbReference>
<dbReference type="InterPro" id="IPR000572">
    <property type="entry name" value="OxRdtase_Mopterin-bd_dom"/>
</dbReference>
<dbReference type="Pfam" id="PF00174">
    <property type="entry name" value="Oxidored_molyb"/>
    <property type="match status" value="1"/>
</dbReference>
<name>A0A239B3Z9_9ACTN</name>
<dbReference type="SUPFAM" id="SSF81296">
    <property type="entry name" value="E set domains"/>
    <property type="match status" value="1"/>
</dbReference>
<feature type="transmembrane region" description="Helical" evidence="2">
    <location>
        <begin position="104"/>
        <end position="124"/>
    </location>
</feature>
<feature type="region of interest" description="Disordered" evidence="1">
    <location>
        <begin position="1"/>
        <end position="37"/>
    </location>
</feature>
<evidence type="ECO:0000313" key="4">
    <source>
        <dbReference type="EMBL" id="SNS01934.1"/>
    </source>
</evidence>
<dbReference type="GO" id="GO:0006790">
    <property type="term" value="P:sulfur compound metabolic process"/>
    <property type="evidence" value="ECO:0007669"/>
    <property type="project" value="TreeGrafter"/>
</dbReference>
<accession>A0A239B3Z9</accession>
<evidence type="ECO:0000313" key="5">
    <source>
        <dbReference type="Proteomes" id="UP000198386"/>
    </source>
</evidence>
<dbReference type="GO" id="GO:0043546">
    <property type="term" value="F:molybdopterin cofactor binding"/>
    <property type="evidence" value="ECO:0007669"/>
    <property type="project" value="TreeGrafter"/>
</dbReference>
<keyword evidence="2" id="KW-1133">Transmembrane helix</keyword>
<evidence type="ECO:0000259" key="3">
    <source>
        <dbReference type="Pfam" id="PF00174"/>
    </source>
</evidence>
<dbReference type="EMBL" id="FZOH01000002">
    <property type="protein sequence ID" value="SNS01934.1"/>
    <property type="molecule type" value="Genomic_DNA"/>
</dbReference>